<sequence>MSTTIIAPKKDEGTLSKRNGFELIEVSPVVFKLAERLREKGTNANTLEFYRSVVRIGLQRKVMDLFRAADKSFLKATTRMPIGSESYNSRARIRETTLQELDSIKSDVEAL</sequence>
<dbReference type="EMBL" id="LAZR01016690">
    <property type="protein sequence ID" value="KKM03395.1"/>
    <property type="molecule type" value="Genomic_DNA"/>
</dbReference>
<comment type="caution">
    <text evidence="1">The sequence shown here is derived from an EMBL/GenBank/DDBJ whole genome shotgun (WGS) entry which is preliminary data.</text>
</comment>
<proteinExistence type="predicted"/>
<gene>
    <name evidence="1" type="ORF">LCGC14_1774850</name>
</gene>
<dbReference type="AlphaFoldDB" id="A0A0F9GX54"/>
<evidence type="ECO:0000313" key="1">
    <source>
        <dbReference type="EMBL" id="KKM03395.1"/>
    </source>
</evidence>
<accession>A0A0F9GX54</accession>
<name>A0A0F9GX54_9ZZZZ</name>
<reference evidence="1" key="1">
    <citation type="journal article" date="2015" name="Nature">
        <title>Complex archaea that bridge the gap between prokaryotes and eukaryotes.</title>
        <authorList>
            <person name="Spang A."/>
            <person name="Saw J.H."/>
            <person name="Jorgensen S.L."/>
            <person name="Zaremba-Niedzwiedzka K."/>
            <person name="Martijn J."/>
            <person name="Lind A.E."/>
            <person name="van Eijk R."/>
            <person name="Schleper C."/>
            <person name="Guy L."/>
            <person name="Ettema T.J."/>
        </authorList>
    </citation>
    <scope>NUCLEOTIDE SEQUENCE</scope>
</reference>
<organism evidence="1">
    <name type="scientific">marine sediment metagenome</name>
    <dbReference type="NCBI Taxonomy" id="412755"/>
    <lineage>
        <taxon>unclassified sequences</taxon>
        <taxon>metagenomes</taxon>
        <taxon>ecological metagenomes</taxon>
    </lineage>
</organism>
<protein>
    <submittedName>
        <fullName evidence="1">Uncharacterized protein</fullName>
    </submittedName>
</protein>